<accession>W4GLG8</accession>
<dbReference type="EMBL" id="KI913126">
    <property type="protein sequence ID" value="ETV80196.1"/>
    <property type="molecule type" value="Genomic_DNA"/>
</dbReference>
<reference evidence="3" key="1">
    <citation type="submission" date="2013-12" db="EMBL/GenBank/DDBJ databases">
        <title>The Genome Sequence of Aphanomyces astaci APO3.</title>
        <authorList>
            <consortium name="The Broad Institute Genomics Platform"/>
            <person name="Russ C."/>
            <person name="Tyler B."/>
            <person name="van West P."/>
            <person name="Dieguez-Uribeondo J."/>
            <person name="Young S.K."/>
            <person name="Zeng Q."/>
            <person name="Gargeya S."/>
            <person name="Fitzgerald M."/>
            <person name="Abouelleil A."/>
            <person name="Alvarado L."/>
            <person name="Chapman S.B."/>
            <person name="Gainer-Dewar J."/>
            <person name="Goldberg J."/>
            <person name="Griggs A."/>
            <person name="Gujja S."/>
            <person name="Hansen M."/>
            <person name="Howarth C."/>
            <person name="Imamovic A."/>
            <person name="Ireland A."/>
            <person name="Larimer J."/>
            <person name="McCowan C."/>
            <person name="Murphy C."/>
            <person name="Pearson M."/>
            <person name="Poon T.W."/>
            <person name="Priest M."/>
            <person name="Roberts A."/>
            <person name="Saif S."/>
            <person name="Shea T."/>
            <person name="Sykes S."/>
            <person name="Wortman J."/>
            <person name="Nusbaum C."/>
            <person name="Birren B."/>
        </authorList>
    </citation>
    <scope>NUCLEOTIDE SEQUENCE [LARGE SCALE GENOMIC DNA]</scope>
    <source>
        <strain evidence="3">APO3</strain>
    </source>
</reference>
<dbReference type="GeneID" id="20808551"/>
<dbReference type="OrthoDB" id="79428at2759"/>
<evidence type="ECO:0000256" key="1">
    <source>
        <dbReference type="SAM" id="Coils"/>
    </source>
</evidence>
<sequence>MATTASTKVAVDDIEILLEDNNVRSAMGLPETEVRYPASTSSVASLNKHMRELEVRYHRTRLNLERATQKTEGVQKEIRRLRVDKQQLEKDLHKKSALLERVAADKKLAEAQAIANRDYAKRIEQTVAMGTRGHAAATKHAELLARIRELEAQGVAQRNTIADKEGVVQDAWAKITILKRSLEIRIRDMGLDGNVHNGLIYEIARLQEANAGLSMQIAVEATHVAELQAALDSKDHDLHRADSAHIATESALATSEAQVAKGMEQIQSLQTTCDNLADEKRMLLGYVQEQAEKLLQAQAAVQQLHASHKQAIDALHVQLQTHVERIENANASAVTNQAAHDKLLQAYHITQDALVHERSGGEALRKLVQDKTSAVEHLHRELHAMRDDTQKWQSLAQNLERTCASLKADASELNDTIQTLQHRVVELEASVAAHASRADALNATMAKAAADMDALAQERNEAARSMNEAVTISATAIEEQQAMAATVAAQQHQLDQLKQSKQLLQNAMLEQLAAVRKQLQMERIGRLTAESRQRGGGSGSATLSSPIHLQDENVASQRSFNVDAIQPRDVALHVPQPHLQSPLPHLLPTLSSFSSPTSAHEALTLLDLAGSSVVETS</sequence>
<name>W4GLG8_APHAT</name>
<organism evidence="3">
    <name type="scientific">Aphanomyces astaci</name>
    <name type="common">Crayfish plague agent</name>
    <dbReference type="NCBI Taxonomy" id="112090"/>
    <lineage>
        <taxon>Eukaryota</taxon>
        <taxon>Sar</taxon>
        <taxon>Stramenopiles</taxon>
        <taxon>Oomycota</taxon>
        <taxon>Saprolegniomycetes</taxon>
        <taxon>Saprolegniales</taxon>
        <taxon>Verrucalvaceae</taxon>
        <taxon>Aphanomyces</taxon>
    </lineage>
</organism>
<feature type="coiled-coil region" evidence="1">
    <location>
        <begin position="50"/>
        <end position="105"/>
    </location>
</feature>
<feature type="region of interest" description="Disordered" evidence="2">
    <location>
        <begin position="527"/>
        <end position="547"/>
    </location>
</feature>
<evidence type="ECO:0000313" key="3">
    <source>
        <dbReference type="EMBL" id="ETV80196.1"/>
    </source>
</evidence>
<proteinExistence type="predicted"/>
<gene>
    <name evidence="3" type="ORF">H257_06555</name>
</gene>
<keyword evidence="1" id="KW-0175">Coiled coil</keyword>
<dbReference type="AlphaFoldDB" id="W4GLG8"/>
<dbReference type="STRING" id="112090.W4GLG8"/>
<dbReference type="VEuPathDB" id="FungiDB:H257_06555"/>
<dbReference type="RefSeq" id="XP_009830120.1">
    <property type="nucleotide sequence ID" value="XM_009831818.1"/>
</dbReference>
<protein>
    <submittedName>
        <fullName evidence="3">Uncharacterized protein</fullName>
    </submittedName>
</protein>
<feature type="coiled-coil region" evidence="1">
    <location>
        <begin position="396"/>
        <end position="507"/>
    </location>
</feature>
<evidence type="ECO:0000256" key="2">
    <source>
        <dbReference type="SAM" id="MobiDB-lite"/>
    </source>
</evidence>